<reference evidence="3" key="1">
    <citation type="submission" date="2021-01" db="EMBL/GenBank/DDBJ databases">
        <authorList>
            <consortium name="Genoscope - CEA"/>
            <person name="William W."/>
        </authorList>
    </citation>
    <scope>NUCLEOTIDE SEQUENCE</scope>
</reference>
<dbReference type="EMBL" id="CAJJDM010000038">
    <property type="protein sequence ID" value="CAD8066428.1"/>
    <property type="molecule type" value="Genomic_DNA"/>
</dbReference>
<sequence length="261" mass="30876">METRVKQKNCFVIKTHLTQQLLTSRLPNLQSQRYLTKLNLYRDHKQGHIKLLSLNDMKSNQEIPKRSLSSESTFEGSLNKRCQYIFLTFTHQKTKYQRQQFCLKMWRKLILCVQAILFIFKVSLIEYKIISSSPTKMSICHQLIHHHPYPESPSNRKRKKSSGLETKNRNCSFGERIQTLILLQKLKFDTQKNNTYVRQLKNQDIRLTRLISQKALSTHSLHTTIDHSKQLPAINKLEYIERPSLISSYSKKISLKLKKIY</sequence>
<dbReference type="Proteomes" id="UP000688137">
    <property type="component" value="Unassembled WGS sequence"/>
</dbReference>
<name>A0A8S1LED6_PARPR</name>
<keyword evidence="2" id="KW-0812">Transmembrane</keyword>
<feature type="transmembrane region" description="Helical" evidence="2">
    <location>
        <begin position="109"/>
        <end position="130"/>
    </location>
</feature>
<evidence type="ECO:0000313" key="4">
    <source>
        <dbReference type="Proteomes" id="UP000688137"/>
    </source>
</evidence>
<feature type="region of interest" description="Disordered" evidence="1">
    <location>
        <begin position="148"/>
        <end position="168"/>
    </location>
</feature>
<evidence type="ECO:0008006" key="5">
    <source>
        <dbReference type="Google" id="ProtNLM"/>
    </source>
</evidence>
<comment type="caution">
    <text evidence="3">The sequence shown here is derived from an EMBL/GenBank/DDBJ whole genome shotgun (WGS) entry which is preliminary data.</text>
</comment>
<evidence type="ECO:0000256" key="2">
    <source>
        <dbReference type="SAM" id="Phobius"/>
    </source>
</evidence>
<evidence type="ECO:0000313" key="3">
    <source>
        <dbReference type="EMBL" id="CAD8066428.1"/>
    </source>
</evidence>
<keyword evidence="2" id="KW-0472">Membrane</keyword>
<dbReference type="AlphaFoldDB" id="A0A8S1LED6"/>
<organism evidence="3 4">
    <name type="scientific">Paramecium primaurelia</name>
    <dbReference type="NCBI Taxonomy" id="5886"/>
    <lineage>
        <taxon>Eukaryota</taxon>
        <taxon>Sar</taxon>
        <taxon>Alveolata</taxon>
        <taxon>Ciliophora</taxon>
        <taxon>Intramacronucleata</taxon>
        <taxon>Oligohymenophorea</taxon>
        <taxon>Peniculida</taxon>
        <taxon>Parameciidae</taxon>
        <taxon>Paramecium</taxon>
    </lineage>
</organism>
<keyword evidence="2" id="KW-1133">Transmembrane helix</keyword>
<keyword evidence="4" id="KW-1185">Reference proteome</keyword>
<dbReference type="OMA" id="LNKRCQY"/>
<evidence type="ECO:0000256" key="1">
    <source>
        <dbReference type="SAM" id="MobiDB-lite"/>
    </source>
</evidence>
<accession>A0A8S1LED6</accession>
<proteinExistence type="predicted"/>
<protein>
    <recommendedName>
        <fullName evidence="5">Transmembrane protein</fullName>
    </recommendedName>
</protein>
<gene>
    <name evidence="3" type="ORF">PPRIM_AZ9-3.1.T0390083</name>
</gene>